<dbReference type="Pfam" id="PF00847">
    <property type="entry name" value="AP2"/>
    <property type="match status" value="1"/>
</dbReference>
<feature type="region of interest" description="Disordered" evidence="7">
    <location>
        <begin position="209"/>
        <end position="233"/>
    </location>
</feature>
<dbReference type="PRINTS" id="PR00367">
    <property type="entry name" value="ETHRSPELEMNT"/>
</dbReference>
<evidence type="ECO:0000256" key="3">
    <source>
        <dbReference type="ARBA" id="ARBA00023125"/>
    </source>
</evidence>
<evidence type="ECO:0000313" key="10">
    <source>
        <dbReference type="Proteomes" id="UP001341281"/>
    </source>
</evidence>
<evidence type="ECO:0000256" key="2">
    <source>
        <dbReference type="ARBA" id="ARBA00023015"/>
    </source>
</evidence>
<keyword evidence="10" id="KW-1185">Reference proteome</keyword>
<dbReference type="GO" id="GO:0003700">
    <property type="term" value="F:DNA-binding transcription factor activity"/>
    <property type="evidence" value="ECO:0007669"/>
    <property type="project" value="InterPro"/>
</dbReference>
<dbReference type="InterPro" id="IPR050913">
    <property type="entry name" value="AP2/ERF_ERF"/>
</dbReference>
<feature type="domain" description="AP2/ERF" evidence="8">
    <location>
        <begin position="86"/>
        <end position="143"/>
    </location>
</feature>
<keyword evidence="2" id="KW-0805">Transcription regulation</keyword>
<reference evidence="9 10" key="1">
    <citation type="submission" date="2024-02" db="EMBL/GenBank/DDBJ databases">
        <title>High-quality chromosome-scale genome assembly of Pensacola bahiagrass (Paspalum notatum Flugge var. saurae).</title>
        <authorList>
            <person name="Vega J.M."/>
            <person name="Podio M."/>
            <person name="Orjuela J."/>
            <person name="Siena L.A."/>
            <person name="Pessino S.C."/>
            <person name="Combes M.C."/>
            <person name="Mariac C."/>
            <person name="Albertini E."/>
            <person name="Pupilli F."/>
            <person name="Ortiz J.P.A."/>
            <person name="Leblanc O."/>
        </authorList>
    </citation>
    <scope>NUCLEOTIDE SEQUENCE [LARGE SCALE GENOMIC DNA]</scope>
    <source>
        <strain evidence="9">R1</strain>
        <tissue evidence="9">Leaf</tissue>
    </source>
</reference>
<evidence type="ECO:0000256" key="5">
    <source>
        <dbReference type="ARBA" id="ARBA00023242"/>
    </source>
</evidence>
<dbReference type="SUPFAM" id="SSF54171">
    <property type="entry name" value="DNA-binding domain"/>
    <property type="match status" value="1"/>
</dbReference>
<comment type="subcellular location">
    <subcellularLocation>
        <location evidence="1">Nucleus</location>
    </subcellularLocation>
</comment>
<name>A0AAQ3WI70_PASNO</name>
<dbReference type="AlphaFoldDB" id="A0AAQ3WI70"/>
<gene>
    <name evidence="9" type="ORF">U9M48_012099</name>
</gene>
<dbReference type="InterPro" id="IPR036955">
    <property type="entry name" value="AP2/ERF_dom_sf"/>
</dbReference>
<dbReference type="PROSITE" id="PS51032">
    <property type="entry name" value="AP2_ERF"/>
    <property type="match status" value="1"/>
</dbReference>
<dbReference type="PANTHER" id="PTHR31194:SF1">
    <property type="entry name" value="ETHYLENE-RESPONSIVE TRANSCRIPTION FACTOR ERN2"/>
    <property type="match status" value="1"/>
</dbReference>
<dbReference type="FunFam" id="3.30.730.10:FF:000005">
    <property type="entry name" value="ethylene-responsive transcription factor RAP2-11"/>
    <property type="match status" value="1"/>
</dbReference>
<keyword evidence="4" id="KW-0804">Transcription</keyword>
<dbReference type="Gene3D" id="3.30.730.10">
    <property type="entry name" value="AP2/ERF domain"/>
    <property type="match status" value="1"/>
</dbReference>
<feature type="compositionally biased region" description="Polar residues" evidence="7">
    <location>
        <begin position="11"/>
        <end position="26"/>
    </location>
</feature>
<keyword evidence="5" id="KW-0539">Nucleus</keyword>
<dbReference type="EMBL" id="CP144747">
    <property type="protein sequence ID" value="WVZ62338.1"/>
    <property type="molecule type" value="Genomic_DNA"/>
</dbReference>
<feature type="region of interest" description="Disordered" evidence="7">
    <location>
        <begin position="319"/>
        <end position="342"/>
    </location>
</feature>
<dbReference type="InterPro" id="IPR016177">
    <property type="entry name" value="DNA-bd_dom_sf"/>
</dbReference>
<dbReference type="PANTHER" id="PTHR31194">
    <property type="entry name" value="SHN SHINE , DNA BINDING / TRANSCRIPTION FACTOR"/>
    <property type="match status" value="1"/>
</dbReference>
<dbReference type="GO" id="GO:0003677">
    <property type="term" value="F:DNA binding"/>
    <property type="evidence" value="ECO:0007669"/>
    <property type="project" value="UniProtKB-KW"/>
</dbReference>
<feature type="compositionally biased region" description="Basic and acidic residues" evidence="7">
    <location>
        <begin position="323"/>
        <end position="336"/>
    </location>
</feature>
<feature type="compositionally biased region" description="Low complexity" evidence="7">
    <location>
        <begin position="34"/>
        <end position="47"/>
    </location>
</feature>
<organism evidence="9 10">
    <name type="scientific">Paspalum notatum var. saurae</name>
    <dbReference type="NCBI Taxonomy" id="547442"/>
    <lineage>
        <taxon>Eukaryota</taxon>
        <taxon>Viridiplantae</taxon>
        <taxon>Streptophyta</taxon>
        <taxon>Embryophyta</taxon>
        <taxon>Tracheophyta</taxon>
        <taxon>Spermatophyta</taxon>
        <taxon>Magnoliopsida</taxon>
        <taxon>Liliopsida</taxon>
        <taxon>Poales</taxon>
        <taxon>Poaceae</taxon>
        <taxon>PACMAD clade</taxon>
        <taxon>Panicoideae</taxon>
        <taxon>Andropogonodae</taxon>
        <taxon>Paspaleae</taxon>
        <taxon>Paspalinae</taxon>
        <taxon>Paspalum</taxon>
    </lineage>
</organism>
<evidence type="ECO:0000256" key="6">
    <source>
        <dbReference type="ARBA" id="ARBA00024343"/>
    </source>
</evidence>
<sequence length="363" mass="38266">MTSPPLHPGTPLNSGTISSPKVQTEFTAPPKIASPSPSLSVPSPMELQFQQQQQQQCGYQVVPATKETTKPSCSRVTRGKCGGGGKFVGVRQRPSGRWVAEIKDTTQKIRMWLGTFETAEEAARAYDEAACLLRGANTRTNFAVAGGGASGASPPDSPLAARIRGMLNHKKLRKTAPQPPPTVTFFPAACRRAGDEIARAAAAAAAAAASSTSTSTITTSGVSTPSSSPSSSINFAMTSNNGVRTPILAAAQSAAAAEEEAYRPYLMGGGGGEEFQRLASQQQCQYEQPWQLHTSSLPLPPADNGCAEMAKIKTEKQCSAANHGEERVHQQNRDFSDAAGNDASDSLWDLPPICPLSSRSLMY</sequence>
<feature type="region of interest" description="Disordered" evidence="7">
    <location>
        <begin position="1"/>
        <end position="47"/>
    </location>
</feature>
<keyword evidence="3" id="KW-0238">DNA-binding</keyword>
<dbReference type="SMART" id="SM00380">
    <property type="entry name" value="AP2"/>
    <property type="match status" value="1"/>
</dbReference>
<protein>
    <recommendedName>
        <fullName evidence="8">AP2/ERF domain-containing protein</fullName>
    </recommendedName>
</protein>
<evidence type="ECO:0000259" key="8">
    <source>
        <dbReference type="PROSITE" id="PS51032"/>
    </source>
</evidence>
<dbReference type="InterPro" id="IPR001471">
    <property type="entry name" value="AP2/ERF_dom"/>
</dbReference>
<dbReference type="Proteomes" id="UP001341281">
    <property type="component" value="Chromosome 03"/>
</dbReference>
<proteinExistence type="inferred from homology"/>
<dbReference type="GO" id="GO:0005634">
    <property type="term" value="C:nucleus"/>
    <property type="evidence" value="ECO:0007669"/>
    <property type="project" value="UniProtKB-SubCell"/>
</dbReference>
<comment type="similarity">
    <text evidence="6">Belongs to the AP2/ERF transcription factor family. ERF subfamily.</text>
</comment>
<feature type="compositionally biased region" description="Low complexity" evidence="7">
    <location>
        <begin position="209"/>
        <end position="232"/>
    </location>
</feature>
<evidence type="ECO:0000313" key="9">
    <source>
        <dbReference type="EMBL" id="WVZ62338.1"/>
    </source>
</evidence>
<evidence type="ECO:0000256" key="1">
    <source>
        <dbReference type="ARBA" id="ARBA00004123"/>
    </source>
</evidence>
<dbReference type="CDD" id="cd00018">
    <property type="entry name" value="AP2"/>
    <property type="match status" value="1"/>
</dbReference>
<accession>A0AAQ3WI70</accession>
<evidence type="ECO:0000256" key="4">
    <source>
        <dbReference type="ARBA" id="ARBA00023163"/>
    </source>
</evidence>
<evidence type="ECO:0000256" key="7">
    <source>
        <dbReference type="SAM" id="MobiDB-lite"/>
    </source>
</evidence>